<keyword evidence="2" id="KW-1185">Reference proteome</keyword>
<organism evidence="1 2">
    <name type="scientific">Candida boidinii</name>
    <name type="common">Yeast</name>
    <dbReference type="NCBI Taxonomy" id="5477"/>
    <lineage>
        <taxon>Eukaryota</taxon>
        <taxon>Fungi</taxon>
        <taxon>Dikarya</taxon>
        <taxon>Ascomycota</taxon>
        <taxon>Saccharomycotina</taxon>
        <taxon>Pichiomycetes</taxon>
        <taxon>Pichiales</taxon>
        <taxon>Pichiaceae</taxon>
        <taxon>Ogataea</taxon>
        <taxon>Ogataea/Candida clade</taxon>
    </lineage>
</organism>
<evidence type="ECO:0000313" key="1">
    <source>
        <dbReference type="EMBL" id="GMF01821.1"/>
    </source>
</evidence>
<evidence type="ECO:0000313" key="2">
    <source>
        <dbReference type="Proteomes" id="UP001165101"/>
    </source>
</evidence>
<reference evidence="1" key="1">
    <citation type="submission" date="2023-04" db="EMBL/GenBank/DDBJ databases">
        <title>Candida boidinii NBRC 1967.</title>
        <authorList>
            <person name="Ichikawa N."/>
            <person name="Sato H."/>
            <person name="Tonouchi N."/>
        </authorList>
    </citation>
    <scope>NUCLEOTIDE SEQUENCE</scope>
    <source>
        <strain evidence="1">NBRC 1967</strain>
    </source>
</reference>
<name>A0ACB5U5G1_CANBO</name>
<accession>A0ACB5U5G1</accession>
<dbReference type="Proteomes" id="UP001165101">
    <property type="component" value="Unassembled WGS sequence"/>
</dbReference>
<dbReference type="EMBL" id="BSXV01005158">
    <property type="protein sequence ID" value="GMF01821.1"/>
    <property type="molecule type" value="Genomic_DNA"/>
</dbReference>
<protein>
    <submittedName>
        <fullName evidence="1">Unnamed protein product</fullName>
    </submittedName>
</protein>
<comment type="caution">
    <text evidence="1">The sequence shown here is derived from an EMBL/GenBank/DDBJ whole genome shotgun (WGS) entry which is preliminary data.</text>
</comment>
<proteinExistence type="predicted"/>
<sequence length="108" mass="11577">MSGSIVNVPNFQMPYNAAKAGAVHLAKSLAVEFAPFNARCNAVSPGYLDTGLSDFLPDELRARWWGLIPMGREGLPQELVGIYLYLASDASTYCTGSNMIVDGGFTCP</sequence>
<gene>
    <name evidence="1" type="ORF">Cboi01_000595000</name>
</gene>